<dbReference type="EMBL" id="CAJVQB010004841">
    <property type="protein sequence ID" value="CAG8647023.1"/>
    <property type="molecule type" value="Genomic_DNA"/>
</dbReference>
<dbReference type="Proteomes" id="UP000789901">
    <property type="component" value="Unassembled WGS sequence"/>
</dbReference>
<gene>
    <name evidence="1" type="ORF">GMARGA_LOCUS9151</name>
</gene>
<proteinExistence type="predicted"/>
<accession>A0ABN7UPX4</accession>
<name>A0ABN7UPX4_GIGMA</name>
<reference evidence="1 2" key="1">
    <citation type="submission" date="2021-06" db="EMBL/GenBank/DDBJ databases">
        <authorList>
            <person name="Kallberg Y."/>
            <person name="Tangrot J."/>
            <person name="Rosling A."/>
        </authorList>
    </citation>
    <scope>NUCLEOTIDE SEQUENCE [LARGE SCALE GENOMIC DNA]</scope>
    <source>
        <strain evidence="1 2">120-4 pot B 10/14</strain>
    </source>
</reference>
<comment type="caution">
    <text evidence="1">The sequence shown here is derived from an EMBL/GenBank/DDBJ whole genome shotgun (WGS) entry which is preliminary data.</text>
</comment>
<sequence>MSMKETLIYTYYLDELLDEAHSKLKDYILPRVFQITTENQLSTGDLLSLLETKYRSVIFKNCSHDLFYVCLTVASTKIQSAKETNKTNSSNSSLR</sequence>
<evidence type="ECO:0000313" key="2">
    <source>
        <dbReference type="Proteomes" id="UP000789901"/>
    </source>
</evidence>
<protein>
    <submittedName>
        <fullName evidence="1">4954_t:CDS:1</fullName>
    </submittedName>
</protein>
<evidence type="ECO:0000313" key="1">
    <source>
        <dbReference type="EMBL" id="CAG8647023.1"/>
    </source>
</evidence>
<organism evidence="1 2">
    <name type="scientific">Gigaspora margarita</name>
    <dbReference type="NCBI Taxonomy" id="4874"/>
    <lineage>
        <taxon>Eukaryota</taxon>
        <taxon>Fungi</taxon>
        <taxon>Fungi incertae sedis</taxon>
        <taxon>Mucoromycota</taxon>
        <taxon>Glomeromycotina</taxon>
        <taxon>Glomeromycetes</taxon>
        <taxon>Diversisporales</taxon>
        <taxon>Gigasporaceae</taxon>
        <taxon>Gigaspora</taxon>
    </lineage>
</organism>
<keyword evidence="2" id="KW-1185">Reference proteome</keyword>